<keyword evidence="2" id="KW-1185">Reference proteome</keyword>
<reference evidence="1" key="1">
    <citation type="submission" date="2013-04" db="EMBL/GenBank/DDBJ databases">
        <title>The Genome Sequence of Fonticula alba ATCC 38817.</title>
        <authorList>
            <consortium name="The Broad Institute Genomics Platform"/>
            <person name="Russ C."/>
            <person name="Cuomo C."/>
            <person name="Burger G."/>
            <person name="Gray M.W."/>
            <person name="Holland P.W.H."/>
            <person name="King N."/>
            <person name="Lang F.B.F."/>
            <person name="Roger A.J."/>
            <person name="Ruiz-Trillo I."/>
            <person name="Brown M."/>
            <person name="Walker B."/>
            <person name="Young S."/>
            <person name="Zeng Q."/>
            <person name="Gargeya S."/>
            <person name="Fitzgerald M."/>
            <person name="Haas B."/>
            <person name="Abouelleil A."/>
            <person name="Allen A.W."/>
            <person name="Alvarado L."/>
            <person name="Arachchi H.M."/>
            <person name="Berlin A.M."/>
            <person name="Chapman S.B."/>
            <person name="Gainer-Dewar J."/>
            <person name="Goldberg J."/>
            <person name="Griggs A."/>
            <person name="Gujja S."/>
            <person name="Hansen M."/>
            <person name="Howarth C."/>
            <person name="Imamovic A."/>
            <person name="Ireland A."/>
            <person name="Larimer J."/>
            <person name="McCowan C."/>
            <person name="Murphy C."/>
            <person name="Pearson M."/>
            <person name="Poon T.W."/>
            <person name="Priest M."/>
            <person name="Roberts A."/>
            <person name="Saif S."/>
            <person name="Shea T."/>
            <person name="Sisk P."/>
            <person name="Sykes S."/>
            <person name="Wortman J."/>
            <person name="Nusbaum C."/>
            <person name="Birren B."/>
        </authorList>
    </citation>
    <scope>NUCLEOTIDE SEQUENCE [LARGE SCALE GENOMIC DNA]</scope>
    <source>
        <strain evidence="1">ATCC 38817</strain>
    </source>
</reference>
<accession>A0A058ZGK1</accession>
<sequence>MSHSQGSHDGDILDMLQKAAEEGSCATLLHGEDGQSATVDEIYALLVATSHAVETTVTKDSEGNVTGVDTRLLPPTIVSEVAANSSLMTPTPPMTPREKEPATPVVYVDFDSLTEEHFRTVARKVVNEIKSGDVIARGSGAIKSAVLGVAVVEWIVKYAASLLGMAGHSISNETAVLIANRLLDLHYAFPTDLQATQDFSDAKASFRWMGPAILSGDKNALGVMLSLMQETLETKAQKVMMRQIEGTFSEEVATTWIRENVGGLGTDTKAAKEIFKMLVKRGSVKKAGLLAGVYVWPANKADAPTSPSSDASSD</sequence>
<gene>
    <name evidence="1" type="ORF">H696_00211</name>
</gene>
<dbReference type="AlphaFoldDB" id="A0A058ZGK1"/>
<dbReference type="EMBL" id="KB932201">
    <property type="protein sequence ID" value="KCV72627.1"/>
    <property type="molecule type" value="Genomic_DNA"/>
</dbReference>
<name>A0A058ZGK1_FONAL</name>
<evidence type="ECO:0000313" key="1">
    <source>
        <dbReference type="EMBL" id="KCV72627.1"/>
    </source>
</evidence>
<dbReference type="Proteomes" id="UP000030693">
    <property type="component" value="Unassembled WGS sequence"/>
</dbReference>
<organism evidence="1">
    <name type="scientific">Fonticula alba</name>
    <name type="common">Slime mold</name>
    <dbReference type="NCBI Taxonomy" id="691883"/>
    <lineage>
        <taxon>Eukaryota</taxon>
        <taxon>Rotosphaerida</taxon>
        <taxon>Fonticulaceae</taxon>
        <taxon>Fonticula</taxon>
    </lineage>
</organism>
<proteinExistence type="predicted"/>
<evidence type="ECO:0000313" key="2">
    <source>
        <dbReference type="Proteomes" id="UP000030693"/>
    </source>
</evidence>
<dbReference type="GeneID" id="20524936"/>
<protein>
    <submittedName>
        <fullName evidence="1">Uncharacterized protein</fullName>
    </submittedName>
</protein>
<dbReference type="RefSeq" id="XP_009492328.1">
    <property type="nucleotide sequence ID" value="XM_009494053.1"/>
</dbReference>